<protein>
    <recommendedName>
        <fullName evidence="1">Enoyl reductase (ER) domain-containing protein</fullName>
    </recommendedName>
</protein>
<dbReference type="SMART" id="SM00829">
    <property type="entry name" value="PKS_ER"/>
    <property type="match status" value="1"/>
</dbReference>
<proteinExistence type="predicted"/>
<dbReference type="InterPro" id="IPR011032">
    <property type="entry name" value="GroES-like_sf"/>
</dbReference>
<name>A0A381PL91_9ZZZZ</name>
<sequence>MKSVVCTAIGEPVEVRTSPDPIPGPSEVLVRVTACGLNYVDALMCAGGYQIKPELPFTPGSELAGTVTATGEDVHDLDSGHRVLTRGGFASVVVRPRSSIHSIPSTLTEGQAATLWQSYSTMLFAYTRADLSSDETVLVLGASGGIGRAAIDLAHSRGARVIAAASSGERLQACGEVFGRINYGVDDLKVRARELTEGKGVDVVVDPVGGNLADAALRTLDYMGRYLVIGFAAGSIPQLPINQILLRNRNVLGIDWGAWSGSHSEAQEDNLRTLLDLAERGSITPMEPHTYDFEDAQTALDDLMNRRVIGKAILVP</sequence>
<dbReference type="InterPro" id="IPR013149">
    <property type="entry name" value="ADH-like_C"/>
</dbReference>
<dbReference type="InterPro" id="IPR036291">
    <property type="entry name" value="NAD(P)-bd_dom_sf"/>
</dbReference>
<gene>
    <name evidence="2" type="ORF">METZ01_LOCUS19067</name>
</gene>
<dbReference type="EMBL" id="UINC01000978">
    <property type="protein sequence ID" value="SUZ66213.1"/>
    <property type="molecule type" value="Genomic_DNA"/>
</dbReference>
<dbReference type="SUPFAM" id="SSF51735">
    <property type="entry name" value="NAD(P)-binding Rossmann-fold domains"/>
    <property type="match status" value="1"/>
</dbReference>
<feature type="domain" description="Enoyl reductase (ER)" evidence="1">
    <location>
        <begin position="10"/>
        <end position="314"/>
    </location>
</feature>
<dbReference type="PANTHER" id="PTHR43677">
    <property type="entry name" value="SHORT-CHAIN DEHYDROGENASE/REDUCTASE"/>
    <property type="match status" value="1"/>
</dbReference>
<dbReference type="Pfam" id="PF08240">
    <property type="entry name" value="ADH_N"/>
    <property type="match status" value="1"/>
</dbReference>
<dbReference type="InterPro" id="IPR020843">
    <property type="entry name" value="ER"/>
</dbReference>
<dbReference type="GO" id="GO:0016491">
    <property type="term" value="F:oxidoreductase activity"/>
    <property type="evidence" value="ECO:0007669"/>
    <property type="project" value="InterPro"/>
</dbReference>
<evidence type="ECO:0000313" key="2">
    <source>
        <dbReference type="EMBL" id="SUZ66213.1"/>
    </source>
</evidence>
<dbReference type="Gene3D" id="3.40.50.720">
    <property type="entry name" value="NAD(P)-binding Rossmann-like Domain"/>
    <property type="match status" value="1"/>
</dbReference>
<dbReference type="SUPFAM" id="SSF50129">
    <property type="entry name" value="GroES-like"/>
    <property type="match status" value="1"/>
</dbReference>
<dbReference type="Gene3D" id="3.90.180.10">
    <property type="entry name" value="Medium-chain alcohol dehydrogenases, catalytic domain"/>
    <property type="match status" value="1"/>
</dbReference>
<dbReference type="Pfam" id="PF00107">
    <property type="entry name" value="ADH_zinc_N"/>
    <property type="match status" value="1"/>
</dbReference>
<dbReference type="InterPro" id="IPR013154">
    <property type="entry name" value="ADH-like_N"/>
</dbReference>
<accession>A0A381PL91</accession>
<dbReference type="PANTHER" id="PTHR43677:SF4">
    <property type="entry name" value="QUINONE OXIDOREDUCTASE-LIKE PROTEIN 2"/>
    <property type="match status" value="1"/>
</dbReference>
<reference evidence="2" key="1">
    <citation type="submission" date="2018-05" db="EMBL/GenBank/DDBJ databases">
        <authorList>
            <person name="Lanie J.A."/>
            <person name="Ng W.-L."/>
            <person name="Kazmierczak K.M."/>
            <person name="Andrzejewski T.M."/>
            <person name="Davidsen T.M."/>
            <person name="Wayne K.J."/>
            <person name="Tettelin H."/>
            <person name="Glass J.I."/>
            <person name="Rusch D."/>
            <person name="Podicherti R."/>
            <person name="Tsui H.-C.T."/>
            <person name="Winkler M.E."/>
        </authorList>
    </citation>
    <scope>NUCLEOTIDE SEQUENCE</scope>
</reference>
<dbReference type="CDD" id="cd08241">
    <property type="entry name" value="QOR1"/>
    <property type="match status" value="1"/>
</dbReference>
<evidence type="ECO:0000259" key="1">
    <source>
        <dbReference type="SMART" id="SM00829"/>
    </source>
</evidence>
<dbReference type="AlphaFoldDB" id="A0A381PL91"/>
<organism evidence="2">
    <name type="scientific">marine metagenome</name>
    <dbReference type="NCBI Taxonomy" id="408172"/>
    <lineage>
        <taxon>unclassified sequences</taxon>
        <taxon>metagenomes</taxon>
        <taxon>ecological metagenomes</taxon>
    </lineage>
</organism>
<dbReference type="InterPro" id="IPR051397">
    <property type="entry name" value="Zn-ADH-like_protein"/>
</dbReference>